<accession>A0A4Y1ZEU9</accession>
<sequence length="52" mass="5611">MSHANLGGTAGIKQVINLSSLTNCWGERFFCFSQSILTMQDLKGGNRHGNGI</sequence>
<dbReference type="AlphaFoldDB" id="A0A4Y1ZEU9"/>
<evidence type="ECO:0000313" key="2">
    <source>
        <dbReference type="Proteomes" id="UP000319716"/>
    </source>
</evidence>
<protein>
    <submittedName>
        <fullName evidence="1">Uncharacterized protein</fullName>
    </submittedName>
</protein>
<evidence type="ECO:0000313" key="1">
    <source>
        <dbReference type="EMBL" id="GAY77523.1"/>
    </source>
</evidence>
<gene>
    <name evidence="1" type="ORF">NBRC111894_3077</name>
</gene>
<proteinExistence type="predicted"/>
<comment type="caution">
    <text evidence="1">The sequence shown here is derived from an EMBL/GenBank/DDBJ whole genome shotgun (WGS) entry which is preliminary data.</text>
</comment>
<dbReference type="Proteomes" id="UP000319716">
    <property type="component" value="Unassembled WGS sequence"/>
</dbReference>
<reference evidence="1 2" key="1">
    <citation type="submission" date="2017-11" db="EMBL/GenBank/DDBJ databases">
        <title>Draft Genome Sequence of Sporolactobacillus inulinus NBRC 111894 Isolated from Koso, a Japanese Sugar-Vegetable Fermented Beverage.</title>
        <authorList>
            <person name="Chiou T.Y."/>
            <person name="Oshima K."/>
            <person name="Suda W."/>
            <person name="Hattori M."/>
            <person name="Takahashi T."/>
        </authorList>
    </citation>
    <scope>NUCLEOTIDE SEQUENCE [LARGE SCALE GENOMIC DNA]</scope>
    <source>
        <strain evidence="1 2">NBRC111894</strain>
    </source>
</reference>
<name>A0A4Y1ZEU9_9BACL</name>
<organism evidence="1 2">
    <name type="scientific">Sporolactobacillus inulinus</name>
    <dbReference type="NCBI Taxonomy" id="2078"/>
    <lineage>
        <taxon>Bacteria</taxon>
        <taxon>Bacillati</taxon>
        <taxon>Bacillota</taxon>
        <taxon>Bacilli</taxon>
        <taxon>Bacillales</taxon>
        <taxon>Sporolactobacillaceae</taxon>
        <taxon>Sporolactobacillus</taxon>
    </lineage>
</organism>
<dbReference type="EMBL" id="BEXB01000028">
    <property type="protein sequence ID" value="GAY77523.1"/>
    <property type="molecule type" value="Genomic_DNA"/>
</dbReference>